<comment type="caution">
    <text evidence="2">The sequence shown here is derived from an EMBL/GenBank/DDBJ whole genome shotgun (WGS) entry which is preliminary data.</text>
</comment>
<evidence type="ECO:0000313" key="2">
    <source>
        <dbReference type="EMBL" id="KAL1887092.1"/>
    </source>
</evidence>
<dbReference type="Proteomes" id="UP001583280">
    <property type="component" value="Unassembled WGS sequence"/>
</dbReference>
<reference evidence="2 3" key="1">
    <citation type="journal article" date="2024" name="IMA Fungus">
        <title>IMA Genome - F19 : A genome assembly and annotation guide to empower mycologists, including annotated draft genome sequences of Ceratocystis pirilliformis, Diaporthe australafricana, Fusarium ophioides, Paecilomyces lecythidis, and Sporothrix stenoceras.</title>
        <authorList>
            <person name="Aylward J."/>
            <person name="Wilson A.M."/>
            <person name="Visagie C.M."/>
            <person name="Spraker J."/>
            <person name="Barnes I."/>
            <person name="Buitendag C."/>
            <person name="Ceriani C."/>
            <person name="Del Mar Angel L."/>
            <person name="du Plessis D."/>
            <person name="Fuchs T."/>
            <person name="Gasser K."/>
            <person name="Kramer D."/>
            <person name="Li W."/>
            <person name="Munsamy K."/>
            <person name="Piso A."/>
            <person name="Price J.L."/>
            <person name="Sonnekus B."/>
            <person name="Thomas C."/>
            <person name="van der Nest A."/>
            <person name="van Dijk A."/>
            <person name="van Heerden A."/>
            <person name="van Vuuren N."/>
            <person name="Yilmaz N."/>
            <person name="Duong T.A."/>
            <person name="van der Merwe N.A."/>
            <person name="Wingfield M.J."/>
            <person name="Wingfield B.D."/>
        </authorList>
    </citation>
    <scope>NUCLEOTIDE SEQUENCE [LARGE SCALE GENOMIC DNA]</scope>
    <source>
        <strain evidence="2 3">CMW 12675</strain>
    </source>
</reference>
<accession>A0ABR3YGX7</accession>
<sequence length="188" mass="20490">MQLIHAIVAFVAASQATAIASNANLTPRSNIAEAANMKYTRDVEECKANCDSRLARRADASNAKSDCHEKCASDNQGEASKAKRGDDDDEKENEEEKEAQCFDQCSPYPGQNMCHESASCIYVTSGNPKFYCGCASGFKPEDVSPENAFRLPWLGQEGRVFVKPGVSCQKVCDNILTCAEVDVQPKCF</sequence>
<evidence type="ECO:0000313" key="3">
    <source>
        <dbReference type="Proteomes" id="UP001583280"/>
    </source>
</evidence>
<keyword evidence="3" id="KW-1185">Reference proteome</keyword>
<proteinExistence type="predicted"/>
<feature type="chain" id="PRO_5046342747" description="EGF-like domain-containing protein" evidence="1">
    <location>
        <begin position="19"/>
        <end position="188"/>
    </location>
</feature>
<organism evidence="2 3">
    <name type="scientific">Ceratocystis pirilliformis</name>
    <dbReference type="NCBI Taxonomy" id="259994"/>
    <lineage>
        <taxon>Eukaryota</taxon>
        <taxon>Fungi</taxon>
        <taxon>Dikarya</taxon>
        <taxon>Ascomycota</taxon>
        <taxon>Pezizomycotina</taxon>
        <taxon>Sordariomycetes</taxon>
        <taxon>Hypocreomycetidae</taxon>
        <taxon>Microascales</taxon>
        <taxon>Ceratocystidaceae</taxon>
        <taxon>Ceratocystis</taxon>
    </lineage>
</organism>
<gene>
    <name evidence="2" type="ORF">Cpir12675_006697</name>
</gene>
<protein>
    <recommendedName>
        <fullName evidence="4">EGF-like domain-containing protein</fullName>
    </recommendedName>
</protein>
<feature type="signal peptide" evidence="1">
    <location>
        <begin position="1"/>
        <end position="18"/>
    </location>
</feature>
<dbReference type="EMBL" id="JAWDJO010000355">
    <property type="protein sequence ID" value="KAL1887092.1"/>
    <property type="molecule type" value="Genomic_DNA"/>
</dbReference>
<name>A0ABR3YGX7_9PEZI</name>
<evidence type="ECO:0000256" key="1">
    <source>
        <dbReference type="SAM" id="SignalP"/>
    </source>
</evidence>
<evidence type="ECO:0008006" key="4">
    <source>
        <dbReference type="Google" id="ProtNLM"/>
    </source>
</evidence>
<keyword evidence="1" id="KW-0732">Signal</keyword>